<dbReference type="Pfam" id="PF12311">
    <property type="entry name" value="DUF3632"/>
    <property type="match status" value="1"/>
</dbReference>
<dbReference type="InterPro" id="IPR053204">
    <property type="entry name" value="Oxopyrrolidines_Biosynth-assoc"/>
</dbReference>
<protein>
    <submittedName>
        <fullName evidence="1">Uncharacterized protein</fullName>
    </submittedName>
</protein>
<dbReference type="PANTHER" id="PTHR38797">
    <property type="entry name" value="NUCLEAR PORE COMPLEX PROTEIN NUP85-RELATED"/>
    <property type="match status" value="1"/>
</dbReference>
<dbReference type="Proteomes" id="UP000028045">
    <property type="component" value="Unassembled WGS sequence"/>
</dbReference>
<accession>A0A084AZS9</accession>
<organism evidence="1 2">
    <name type="scientific">Stachybotrys chartarum (strain CBS 109288 / IBT 7711)</name>
    <name type="common">Toxic black mold</name>
    <name type="synonym">Stilbospora chartarum</name>
    <dbReference type="NCBI Taxonomy" id="1280523"/>
    <lineage>
        <taxon>Eukaryota</taxon>
        <taxon>Fungi</taxon>
        <taxon>Dikarya</taxon>
        <taxon>Ascomycota</taxon>
        <taxon>Pezizomycotina</taxon>
        <taxon>Sordariomycetes</taxon>
        <taxon>Hypocreomycetidae</taxon>
        <taxon>Hypocreales</taxon>
        <taxon>Stachybotryaceae</taxon>
        <taxon>Stachybotrys</taxon>
    </lineage>
</organism>
<dbReference type="InterPro" id="IPR022085">
    <property type="entry name" value="OpdG"/>
</dbReference>
<proteinExistence type="predicted"/>
<reference evidence="1 2" key="1">
    <citation type="journal article" date="2014" name="BMC Genomics">
        <title>Comparative genome sequencing reveals chemotype-specific gene clusters in the toxigenic black mold Stachybotrys.</title>
        <authorList>
            <person name="Semeiks J."/>
            <person name="Borek D."/>
            <person name="Otwinowski Z."/>
            <person name="Grishin N.V."/>
        </authorList>
    </citation>
    <scope>NUCLEOTIDE SEQUENCE [LARGE SCALE GENOMIC DNA]</scope>
    <source>
        <strain evidence="2">CBS 109288 / IBT 7711</strain>
    </source>
</reference>
<evidence type="ECO:0000313" key="2">
    <source>
        <dbReference type="Proteomes" id="UP000028045"/>
    </source>
</evidence>
<dbReference type="AlphaFoldDB" id="A0A084AZS9"/>
<evidence type="ECO:0000313" key="1">
    <source>
        <dbReference type="EMBL" id="KEY70808.1"/>
    </source>
</evidence>
<dbReference type="OrthoDB" id="3350591at2759"/>
<name>A0A084AZS9_STACB</name>
<dbReference type="HOGENOM" id="CLU_035263_2_1_1"/>
<sequence length="277" mass="31915">MDMLHPLDNIDFPPLEHAILNIFKGALEYPADIEAQASKIANDIVYCCSNVNSEEEIDGTFLAIWDVTFDLASYITPNHKWQQSLIRALEIIRQREGSTSPEHARPPKDIEWGDLPEFSMRLRERWELRATEGDEAVVARLETWKNINSFVSRLVGSGFTQVFYLAIWEIRQGLEEPATKTKALLNCRVWIATEWILCCSKVLLENMKSPVEELAELQLISQETGPLFGKSLPPRSLQRWEFWKKRLAEISEESESLGIDTEVKQRVEETLKHMESL</sequence>
<keyword evidence="2" id="KW-1185">Reference proteome</keyword>
<dbReference type="EMBL" id="KL648406">
    <property type="protein sequence ID" value="KEY70808.1"/>
    <property type="molecule type" value="Genomic_DNA"/>
</dbReference>
<dbReference type="PANTHER" id="PTHR38797:SF4">
    <property type="entry name" value="NUCLEAR PORE COMPLEX PROTEIN NUP85"/>
    <property type="match status" value="1"/>
</dbReference>
<gene>
    <name evidence="1" type="ORF">S7711_11482</name>
</gene>